<dbReference type="EMBL" id="AP029266">
    <property type="protein sequence ID" value="BFG00786.1"/>
    <property type="molecule type" value="Genomic_DNA"/>
</dbReference>
<feature type="compositionally biased region" description="Low complexity" evidence="1">
    <location>
        <begin position="26"/>
        <end position="45"/>
    </location>
</feature>
<evidence type="ECO:0000313" key="2">
    <source>
        <dbReference type="EMBL" id="BFG00786.1"/>
    </source>
</evidence>
<organism evidence="2 3">
    <name type="scientific">Drosophila madeirensis</name>
    <name type="common">Fruit fly</name>
    <dbReference type="NCBI Taxonomy" id="30013"/>
    <lineage>
        <taxon>Eukaryota</taxon>
        <taxon>Metazoa</taxon>
        <taxon>Ecdysozoa</taxon>
        <taxon>Arthropoda</taxon>
        <taxon>Hexapoda</taxon>
        <taxon>Insecta</taxon>
        <taxon>Pterygota</taxon>
        <taxon>Neoptera</taxon>
        <taxon>Endopterygota</taxon>
        <taxon>Diptera</taxon>
        <taxon>Brachycera</taxon>
        <taxon>Muscomorpha</taxon>
        <taxon>Ephydroidea</taxon>
        <taxon>Drosophilidae</taxon>
        <taxon>Drosophila</taxon>
        <taxon>Sophophora</taxon>
    </lineage>
</organism>
<proteinExistence type="predicted"/>
<reference evidence="2 3" key="1">
    <citation type="submission" date="2024-02" db="EMBL/GenBank/DDBJ databases">
        <title>A chromosome-level genome assembly of Drosophila madeirensis, a fruit fly species endemic to Madeira island.</title>
        <authorList>
            <person name="Tomihara K."/>
            <person name="Llopart A."/>
            <person name="Yamamoto D."/>
        </authorList>
    </citation>
    <scope>NUCLEOTIDE SEQUENCE [LARGE SCALE GENOMIC DNA]</scope>
    <source>
        <strain evidence="2 3">RF1</strain>
    </source>
</reference>
<dbReference type="AlphaFoldDB" id="A0AAU9FZ03"/>
<feature type="compositionally biased region" description="Pro residues" evidence="1">
    <location>
        <begin position="149"/>
        <end position="172"/>
    </location>
</feature>
<sequence length="242" mass="26503">MPPVRRHSAQQQVRLQRWHPPNINGSSSSSSSSSSRSSSTSSSSTSINDNFEYVYINHSSRMEDMQTELQPSVAPPLNTSVEAFGPFDVTQRQGRTFGVIYDWISGLFNSCVSPCTLEAFQEQRCCDTYVVGGPSPYPPQPPQSCCAPAGPPPRPYPQPPPQPQLPPPPQRPWYPPPYAPGYPLPYPPSKKTPVVVVATPINCCTVCTYTYYGPPPCGRYNSSGSGGDGKRVIYVPPPYYGR</sequence>
<protein>
    <submittedName>
        <fullName evidence="2">Uncharacterized protein</fullName>
    </submittedName>
</protein>
<dbReference type="Proteomes" id="UP001500889">
    <property type="component" value="Chromosome A"/>
</dbReference>
<feature type="region of interest" description="Disordered" evidence="1">
    <location>
        <begin position="1"/>
        <end position="45"/>
    </location>
</feature>
<evidence type="ECO:0000256" key="1">
    <source>
        <dbReference type="SAM" id="MobiDB-lite"/>
    </source>
</evidence>
<name>A0AAU9FZ03_DROMD</name>
<feature type="region of interest" description="Disordered" evidence="1">
    <location>
        <begin position="141"/>
        <end position="172"/>
    </location>
</feature>
<accession>A0AAU9FZ03</accession>
<evidence type="ECO:0000313" key="3">
    <source>
        <dbReference type="Proteomes" id="UP001500889"/>
    </source>
</evidence>
<keyword evidence="3" id="KW-1185">Reference proteome</keyword>
<gene>
    <name evidence="2" type="ORF">DMAD_00706</name>
</gene>